<dbReference type="Proteomes" id="UP000799771">
    <property type="component" value="Unassembled WGS sequence"/>
</dbReference>
<gene>
    <name evidence="1" type="ORF">P153DRAFT_367445</name>
</gene>
<keyword evidence="2" id="KW-1185">Reference proteome</keyword>
<organism evidence="1 2">
    <name type="scientific">Dothidotthia symphoricarpi CBS 119687</name>
    <dbReference type="NCBI Taxonomy" id="1392245"/>
    <lineage>
        <taxon>Eukaryota</taxon>
        <taxon>Fungi</taxon>
        <taxon>Dikarya</taxon>
        <taxon>Ascomycota</taxon>
        <taxon>Pezizomycotina</taxon>
        <taxon>Dothideomycetes</taxon>
        <taxon>Pleosporomycetidae</taxon>
        <taxon>Pleosporales</taxon>
        <taxon>Dothidotthiaceae</taxon>
        <taxon>Dothidotthia</taxon>
    </lineage>
</organism>
<sequence>MVLVAPTANLAGLKSLLWCFHLRPAQVQSHMEVHLRSSTVRHICMPLERNAKLWDDGSVSATYVQYGNTHTWALVVRPRKRRMESM</sequence>
<evidence type="ECO:0000313" key="2">
    <source>
        <dbReference type="Proteomes" id="UP000799771"/>
    </source>
</evidence>
<proteinExistence type="predicted"/>
<dbReference type="RefSeq" id="XP_033522658.1">
    <property type="nucleotide sequence ID" value="XM_033668279.1"/>
</dbReference>
<dbReference type="GeneID" id="54408711"/>
<dbReference type="AlphaFoldDB" id="A0A6A6A8T6"/>
<protein>
    <submittedName>
        <fullName evidence="1">Uncharacterized protein</fullName>
    </submittedName>
</protein>
<name>A0A6A6A8T6_9PLEO</name>
<dbReference type="EMBL" id="ML977508">
    <property type="protein sequence ID" value="KAF2128269.1"/>
    <property type="molecule type" value="Genomic_DNA"/>
</dbReference>
<accession>A0A6A6A8T6</accession>
<evidence type="ECO:0000313" key="1">
    <source>
        <dbReference type="EMBL" id="KAF2128269.1"/>
    </source>
</evidence>
<reference evidence="1" key="1">
    <citation type="journal article" date="2020" name="Stud. Mycol.">
        <title>101 Dothideomycetes genomes: a test case for predicting lifestyles and emergence of pathogens.</title>
        <authorList>
            <person name="Haridas S."/>
            <person name="Albert R."/>
            <person name="Binder M."/>
            <person name="Bloem J."/>
            <person name="Labutti K."/>
            <person name="Salamov A."/>
            <person name="Andreopoulos B."/>
            <person name="Baker S."/>
            <person name="Barry K."/>
            <person name="Bills G."/>
            <person name="Bluhm B."/>
            <person name="Cannon C."/>
            <person name="Castanera R."/>
            <person name="Culley D."/>
            <person name="Daum C."/>
            <person name="Ezra D."/>
            <person name="Gonzalez J."/>
            <person name="Henrissat B."/>
            <person name="Kuo A."/>
            <person name="Liang C."/>
            <person name="Lipzen A."/>
            <person name="Lutzoni F."/>
            <person name="Magnuson J."/>
            <person name="Mondo S."/>
            <person name="Nolan M."/>
            <person name="Ohm R."/>
            <person name="Pangilinan J."/>
            <person name="Park H.-J."/>
            <person name="Ramirez L."/>
            <person name="Alfaro M."/>
            <person name="Sun H."/>
            <person name="Tritt A."/>
            <person name="Yoshinaga Y."/>
            <person name="Zwiers L.-H."/>
            <person name="Turgeon B."/>
            <person name="Goodwin S."/>
            <person name="Spatafora J."/>
            <person name="Crous P."/>
            <person name="Grigoriev I."/>
        </authorList>
    </citation>
    <scope>NUCLEOTIDE SEQUENCE</scope>
    <source>
        <strain evidence="1">CBS 119687</strain>
    </source>
</reference>